<protein>
    <submittedName>
        <fullName evidence="2">Uncharacterized protein</fullName>
    </submittedName>
</protein>
<organism evidence="2">
    <name type="scientific">Calcidiscus leptoporus</name>
    <dbReference type="NCBI Taxonomy" id="127549"/>
    <lineage>
        <taxon>Eukaryota</taxon>
        <taxon>Haptista</taxon>
        <taxon>Haptophyta</taxon>
        <taxon>Prymnesiophyceae</taxon>
        <taxon>Coccolithales</taxon>
        <taxon>Calcidiscaceae</taxon>
        <taxon>Calcidiscus</taxon>
    </lineage>
</organism>
<dbReference type="AlphaFoldDB" id="A0A7S0JAW6"/>
<evidence type="ECO:0000256" key="1">
    <source>
        <dbReference type="SAM" id="MobiDB-lite"/>
    </source>
</evidence>
<evidence type="ECO:0000313" key="2">
    <source>
        <dbReference type="EMBL" id="CAD8545506.1"/>
    </source>
</evidence>
<dbReference type="EMBL" id="HBER01041265">
    <property type="protein sequence ID" value="CAD8545506.1"/>
    <property type="molecule type" value="Transcribed_RNA"/>
</dbReference>
<accession>A0A7S0JAW6</accession>
<reference evidence="2" key="1">
    <citation type="submission" date="2021-01" db="EMBL/GenBank/DDBJ databases">
        <authorList>
            <person name="Corre E."/>
            <person name="Pelletier E."/>
            <person name="Niang G."/>
            <person name="Scheremetjew M."/>
            <person name="Finn R."/>
            <person name="Kale V."/>
            <person name="Holt S."/>
            <person name="Cochrane G."/>
            <person name="Meng A."/>
            <person name="Brown T."/>
            <person name="Cohen L."/>
        </authorList>
    </citation>
    <scope>NUCLEOTIDE SEQUENCE</scope>
    <source>
        <strain evidence="2">RCC1130</strain>
    </source>
</reference>
<sequence>MVMDHMLSTRQVHPPPTCHQALSGTHTSTGNLEMVTRNLELQHALFPSHPNISIRALRTHLGDVISAASWSLADRPPSTHFDSMPRFDAGWFNREEKLPPSQSSARSALASSGSSTCYARLHVQL</sequence>
<gene>
    <name evidence="2" type="ORF">CLEP1334_LOCUS20795</name>
</gene>
<name>A0A7S0JAW6_9EUKA</name>
<feature type="region of interest" description="Disordered" evidence="1">
    <location>
        <begin position="1"/>
        <end position="23"/>
    </location>
</feature>
<proteinExistence type="predicted"/>